<evidence type="ECO:0000256" key="1">
    <source>
        <dbReference type="SAM" id="MobiDB-lite"/>
    </source>
</evidence>
<gene>
    <name evidence="2" type="ORF">HBR001_LOCUS2931</name>
</gene>
<dbReference type="Proteomes" id="UP001162031">
    <property type="component" value="Unassembled WGS sequence"/>
</dbReference>
<dbReference type="AlphaFoldDB" id="A0AAV0TIW2"/>
<evidence type="ECO:0000313" key="2">
    <source>
        <dbReference type="EMBL" id="CAI5722688.1"/>
    </source>
</evidence>
<organism evidence="2 3">
    <name type="scientific">Hyaloperonospora brassicae</name>
    <name type="common">Brassica downy mildew</name>
    <name type="synonym">Peronospora brassicae</name>
    <dbReference type="NCBI Taxonomy" id="162125"/>
    <lineage>
        <taxon>Eukaryota</taxon>
        <taxon>Sar</taxon>
        <taxon>Stramenopiles</taxon>
        <taxon>Oomycota</taxon>
        <taxon>Peronosporomycetes</taxon>
        <taxon>Peronosporales</taxon>
        <taxon>Peronosporaceae</taxon>
        <taxon>Hyaloperonospora</taxon>
    </lineage>
</organism>
<proteinExistence type="predicted"/>
<protein>
    <recommendedName>
        <fullName evidence="4">RxLR effector candidate protein</fullName>
    </recommendedName>
</protein>
<reference evidence="2" key="1">
    <citation type="submission" date="2022-12" db="EMBL/GenBank/DDBJ databases">
        <authorList>
            <person name="Webb A."/>
        </authorList>
    </citation>
    <scope>NUCLEOTIDE SEQUENCE</scope>
    <source>
        <strain evidence="2">Hp1</strain>
    </source>
</reference>
<evidence type="ECO:0008006" key="4">
    <source>
        <dbReference type="Google" id="ProtNLM"/>
    </source>
</evidence>
<sequence length="187" mass="20589">MGRREDEGESSRRHGRRKSSPSAVRGQDNEDAIRNKLREAGWKKRRTESESDGEPFPDKDVLKGSSASRGADEYRSARASSRRSRHSHSPRRREREHHLTRRKSSGESTAVAVPLSFRGVPLALPLSVHDATSTSSCVVGEEAPVAALDVTRTRQEEVETRNEKQSSFAVRIATLAVSVIASSSPST</sequence>
<dbReference type="EMBL" id="CANTFL010000448">
    <property type="protein sequence ID" value="CAI5722688.1"/>
    <property type="molecule type" value="Genomic_DNA"/>
</dbReference>
<feature type="compositionally biased region" description="Basic and acidic residues" evidence="1">
    <location>
        <begin position="1"/>
        <end position="12"/>
    </location>
</feature>
<comment type="caution">
    <text evidence="2">The sequence shown here is derived from an EMBL/GenBank/DDBJ whole genome shotgun (WGS) entry which is preliminary data.</text>
</comment>
<evidence type="ECO:0000313" key="3">
    <source>
        <dbReference type="Proteomes" id="UP001162031"/>
    </source>
</evidence>
<feature type="compositionally biased region" description="Basic residues" evidence="1">
    <location>
        <begin position="80"/>
        <end position="103"/>
    </location>
</feature>
<feature type="compositionally biased region" description="Basic and acidic residues" evidence="1">
    <location>
        <begin position="27"/>
        <end position="42"/>
    </location>
</feature>
<feature type="region of interest" description="Disordered" evidence="1">
    <location>
        <begin position="1"/>
        <end position="111"/>
    </location>
</feature>
<accession>A0AAV0TIW2</accession>
<keyword evidence="3" id="KW-1185">Reference proteome</keyword>
<name>A0AAV0TIW2_HYABA</name>